<reference evidence="2" key="1">
    <citation type="submission" date="2024-06" db="EMBL/GenBank/DDBJ databases">
        <title>Multi-omics analyses provide insights into the biosynthesis of the anticancer antibiotic pleurotin in Hohenbuehelia grisea.</title>
        <authorList>
            <person name="Weaver J.A."/>
            <person name="Alberti F."/>
        </authorList>
    </citation>
    <scope>NUCLEOTIDE SEQUENCE [LARGE SCALE GENOMIC DNA]</scope>
    <source>
        <strain evidence="2">T-177</strain>
    </source>
</reference>
<sequence>MGMKKFYRDWDPRKLQRAKTESRVDMESRVMEKSNVDFVDFAIWTCLASIKLPFSSSVEILDPSGSFVIQCYPFLHTALFQPMLPPFSSSSSPAPSYSSLPLIDEETIEYNVRPTSPPLPQGTFVRQWGKTTLILNDQDDAADEPAYGRHSVISGEVGVGDSEHILSVTLKLEGRLNLSISDGGRSNTTIVSAQHTLWRSENTQGQRCPSLMPFSIRFPSSYHNGDRNRRLPPSYEVAFHGIPALYAKCTYSLSLIVTKMRHKRLSFWTSCKTRTIGLTYRPRSRPHRPILPINSLFSTIKPLPEEWRQIVTEIRPRPDSNLQPISCHFFIPSVQTFGLSDTIPFHIQLTGSLESLTAFLPPDSAELTPPSLSSKSSLGIPPSHLLNRPAIRVSIARQVLVEVQERKTWRNSTLGEGSVWPVPPGAMNSSIHIASDPEDVTIDWGGEVKCGKEVTSVGFSTGGLVIKDFIVFGLTPSNARSSPLLEVQHAHPIKLVTDPWMDVDDHSFYR</sequence>
<evidence type="ECO:0000313" key="1">
    <source>
        <dbReference type="EMBL" id="KAL0956445.1"/>
    </source>
</evidence>
<name>A0ABR3JLV8_9AGAR</name>
<organism evidence="1 2">
    <name type="scientific">Hohenbuehelia grisea</name>
    <dbReference type="NCBI Taxonomy" id="104357"/>
    <lineage>
        <taxon>Eukaryota</taxon>
        <taxon>Fungi</taxon>
        <taxon>Dikarya</taxon>
        <taxon>Basidiomycota</taxon>
        <taxon>Agaricomycotina</taxon>
        <taxon>Agaricomycetes</taxon>
        <taxon>Agaricomycetidae</taxon>
        <taxon>Agaricales</taxon>
        <taxon>Pleurotineae</taxon>
        <taxon>Pleurotaceae</taxon>
        <taxon>Hohenbuehelia</taxon>
    </lineage>
</organism>
<dbReference type="EMBL" id="JASNQZ010000006">
    <property type="protein sequence ID" value="KAL0956445.1"/>
    <property type="molecule type" value="Genomic_DNA"/>
</dbReference>
<protein>
    <submittedName>
        <fullName evidence="1">Uncharacterized protein</fullName>
    </submittedName>
</protein>
<keyword evidence="2" id="KW-1185">Reference proteome</keyword>
<gene>
    <name evidence="1" type="ORF">HGRIS_002593</name>
</gene>
<proteinExistence type="predicted"/>
<evidence type="ECO:0000313" key="2">
    <source>
        <dbReference type="Proteomes" id="UP001556367"/>
    </source>
</evidence>
<dbReference type="Proteomes" id="UP001556367">
    <property type="component" value="Unassembled WGS sequence"/>
</dbReference>
<comment type="caution">
    <text evidence="1">The sequence shown here is derived from an EMBL/GenBank/DDBJ whole genome shotgun (WGS) entry which is preliminary data.</text>
</comment>
<accession>A0ABR3JLV8</accession>